<evidence type="ECO:0000256" key="1">
    <source>
        <dbReference type="ARBA" id="ARBA00008571"/>
    </source>
</evidence>
<dbReference type="PANTHER" id="PTHR12469">
    <property type="entry name" value="PROTEIN EMI5 HOMOLOG, MITOCHONDRIAL"/>
    <property type="match status" value="1"/>
</dbReference>
<dbReference type="Gene3D" id="1.10.150.250">
    <property type="entry name" value="Flavinator of succinate dehydrogenase"/>
    <property type="match status" value="1"/>
</dbReference>
<evidence type="ECO:0000256" key="3">
    <source>
        <dbReference type="ARBA" id="ARBA00023186"/>
    </source>
</evidence>
<dbReference type="Proteomes" id="UP000033616">
    <property type="component" value="Unassembled WGS sequence"/>
</dbReference>
<dbReference type="PANTHER" id="PTHR12469:SF2">
    <property type="entry name" value="SUCCINATE DEHYDROGENASE ASSEMBLY FACTOR 2, MITOCHONDRIAL"/>
    <property type="match status" value="1"/>
</dbReference>
<proteinExistence type="inferred from homology"/>
<comment type="similarity">
    <text evidence="1">Belongs to the SdhE FAD assembly factor family.</text>
</comment>
<evidence type="ECO:0000313" key="5">
    <source>
        <dbReference type="Proteomes" id="UP000033616"/>
    </source>
</evidence>
<name>A0A0F3MLX2_9RICK</name>
<dbReference type="Pfam" id="PF03937">
    <property type="entry name" value="Sdh5"/>
    <property type="match status" value="1"/>
</dbReference>
<organism evidence="4 5">
    <name type="scientific">Orientia chuto str. Dubai</name>
    <dbReference type="NCBI Taxonomy" id="1359168"/>
    <lineage>
        <taxon>Bacteria</taxon>
        <taxon>Pseudomonadati</taxon>
        <taxon>Pseudomonadota</taxon>
        <taxon>Alphaproteobacteria</taxon>
        <taxon>Rickettsiales</taxon>
        <taxon>Rickettsiaceae</taxon>
        <taxon>Rickettsieae</taxon>
        <taxon>Orientia</taxon>
    </lineage>
</organism>
<dbReference type="InterPro" id="IPR005631">
    <property type="entry name" value="SDH"/>
</dbReference>
<accession>A0A0F3MLX2</accession>
<dbReference type="STRING" id="1359168.OCHUTO_0368"/>
<reference evidence="4 5" key="1">
    <citation type="submission" date="2015-02" db="EMBL/GenBank/DDBJ databases">
        <title>Genome Sequencing of Rickettsiales.</title>
        <authorList>
            <person name="Daugherty S.C."/>
            <person name="Su Q."/>
            <person name="Abolude K."/>
            <person name="Beier-Sexton M."/>
            <person name="Carlyon J.A."/>
            <person name="Carter R."/>
            <person name="Day N.P."/>
            <person name="Dumler S.J."/>
            <person name="Dyachenko V."/>
            <person name="Godinez A."/>
            <person name="Kurtti T.J."/>
            <person name="Lichay M."/>
            <person name="Mullins K.E."/>
            <person name="Ott S."/>
            <person name="Pappas-Brown V."/>
            <person name="Paris D.H."/>
            <person name="Patel P."/>
            <person name="Richards A.L."/>
            <person name="Sadzewicz L."/>
            <person name="Sears K."/>
            <person name="Seidman D."/>
            <person name="Sengamalay N."/>
            <person name="Stenos J."/>
            <person name="Tallon L.J."/>
            <person name="Vincent G."/>
            <person name="Fraser C.M."/>
            <person name="Munderloh U."/>
            <person name="Dunning-Hotopp J.C."/>
        </authorList>
    </citation>
    <scope>NUCLEOTIDE SEQUENCE [LARGE SCALE GENOMIC DNA]</scope>
    <source>
        <strain evidence="4 5">Fuller</strain>
    </source>
</reference>
<dbReference type="AlphaFoldDB" id="A0A0F3MLX2"/>
<gene>
    <name evidence="4" type="ORF">OCHUTO_0368</name>
</gene>
<dbReference type="OrthoDB" id="9807264at2"/>
<dbReference type="InterPro" id="IPR036714">
    <property type="entry name" value="SDH_sf"/>
</dbReference>
<keyword evidence="5" id="KW-1185">Reference proteome</keyword>
<dbReference type="EMBL" id="LANP01000007">
    <property type="protein sequence ID" value="KJV56651.1"/>
    <property type="molecule type" value="Genomic_DNA"/>
</dbReference>
<evidence type="ECO:0000256" key="2">
    <source>
        <dbReference type="ARBA" id="ARBA00019418"/>
    </source>
</evidence>
<dbReference type="GO" id="GO:0006099">
    <property type="term" value="P:tricarboxylic acid cycle"/>
    <property type="evidence" value="ECO:0007669"/>
    <property type="project" value="TreeGrafter"/>
</dbReference>
<protein>
    <recommendedName>
        <fullName evidence="2">FAD assembly factor SdhE</fullName>
    </recommendedName>
</protein>
<dbReference type="RefSeq" id="WP_045797111.1">
    <property type="nucleotide sequence ID" value="NZ_LANP01000007.1"/>
</dbReference>
<comment type="caution">
    <text evidence="4">The sequence shown here is derived from an EMBL/GenBank/DDBJ whole genome shotgun (WGS) entry which is preliminary data.</text>
</comment>
<dbReference type="PATRIC" id="fig|1359168.3.peg.1124"/>
<dbReference type="SUPFAM" id="SSF109910">
    <property type="entry name" value="YgfY-like"/>
    <property type="match status" value="1"/>
</dbReference>
<keyword evidence="3" id="KW-0143">Chaperone</keyword>
<sequence length="84" mass="10060">MNKDERQIFIKKLVYRATHRGCKENDLLLSSFLNNNLKCFSDQELLDFALILECNDNDIYKWIMNTKLCPKHLNKKLINMLRNI</sequence>
<evidence type="ECO:0000313" key="4">
    <source>
        <dbReference type="EMBL" id="KJV56651.1"/>
    </source>
</evidence>